<keyword evidence="2" id="KW-1185">Reference proteome</keyword>
<accession>A0A368ZAM1</accession>
<reference evidence="1 2" key="1">
    <citation type="submission" date="2018-07" db="EMBL/GenBank/DDBJ databases">
        <title>Genomic Encyclopedia of Type Strains, Phase III (KMG-III): the genomes of soil and plant-associated and newly described type strains.</title>
        <authorList>
            <person name="Whitman W."/>
        </authorList>
    </citation>
    <scope>NUCLEOTIDE SEQUENCE [LARGE SCALE GENOMIC DNA]</scope>
    <source>
        <strain evidence="1 2">CECT 7958</strain>
    </source>
</reference>
<evidence type="ECO:0000313" key="1">
    <source>
        <dbReference type="EMBL" id="RCW89794.1"/>
    </source>
</evidence>
<dbReference type="RefSeq" id="WP_220235591.1">
    <property type="nucleotide sequence ID" value="NZ_QPJO01000009.1"/>
</dbReference>
<evidence type="ECO:0000313" key="2">
    <source>
        <dbReference type="Proteomes" id="UP000253436"/>
    </source>
</evidence>
<protein>
    <submittedName>
        <fullName evidence="1">Uncharacterized protein</fullName>
    </submittedName>
</protein>
<dbReference type="AlphaFoldDB" id="A0A368ZAM1"/>
<gene>
    <name evidence="1" type="ORF">DFQ08_1099</name>
</gene>
<name>A0A368ZAM1_9FLAO</name>
<organism evidence="1 2">
    <name type="scientific">Winogradskyella arenosi</name>
    <dbReference type="NCBI Taxonomy" id="533325"/>
    <lineage>
        <taxon>Bacteria</taxon>
        <taxon>Pseudomonadati</taxon>
        <taxon>Bacteroidota</taxon>
        <taxon>Flavobacteriia</taxon>
        <taxon>Flavobacteriales</taxon>
        <taxon>Flavobacteriaceae</taxon>
        <taxon>Winogradskyella</taxon>
    </lineage>
</organism>
<dbReference type="Proteomes" id="UP000253436">
    <property type="component" value="Unassembled WGS sequence"/>
</dbReference>
<comment type="caution">
    <text evidence="1">The sequence shown here is derived from an EMBL/GenBank/DDBJ whole genome shotgun (WGS) entry which is preliminary data.</text>
</comment>
<dbReference type="EMBL" id="QPJO01000009">
    <property type="protein sequence ID" value="RCW89794.1"/>
    <property type="molecule type" value="Genomic_DNA"/>
</dbReference>
<proteinExistence type="predicted"/>
<sequence length="84" mass="9196">MKTNNKFLKFVKSIESKNLDGNKESILLSNNIDQSMGGTINRICSNSASSCDGSINRRTCTNTSTCTDSSNRRTCVPQTLEPAF</sequence>